<evidence type="ECO:0008006" key="6">
    <source>
        <dbReference type="Google" id="ProtNLM"/>
    </source>
</evidence>
<dbReference type="Gene3D" id="3.40.50.300">
    <property type="entry name" value="P-loop containing nucleotide triphosphate hydrolases"/>
    <property type="match status" value="2"/>
</dbReference>
<accession>A0ABD5XA35</accession>
<evidence type="ECO:0000256" key="2">
    <source>
        <dbReference type="ARBA" id="ARBA00049666"/>
    </source>
</evidence>
<evidence type="ECO:0000256" key="3">
    <source>
        <dbReference type="SAM" id="Coils"/>
    </source>
</evidence>
<comment type="similarity">
    <text evidence="2">Belongs to the Sph1/Sph2 family.</text>
</comment>
<dbReference type="AlphaFoldDB" id="A0ABD5XA35"/>
<dbReference type="SUPFAM" id="SSF52540">
    <property type="entry name" value="P-loop containing nucleoside triphosphate hydrolases"/>
    <property type="match status" value="2"/>
</dbReference>
<dbReference type="Proteomes" id="UP001596414">
    <property type="component" value="Unassembled WGS sequence"/>
</dbReference>
<feature type="coiled-coil region" evidence="3">
    <location>
        <begin position="311"/>
        <end position="359"/>
    </location>
</feature>
<dbReference type="InterPro" id="IPR027417">
    <property type="entry name" value="P-loop_NTPase"/>
</dbReference>
<sequence length="575" mass="65472">MRVSDIQVAHFAKDEYPDLHVSGIGGDNFLIHGGNRTGKTLSLNAILYNLLGSQATIDLATGRGNKVEIDYTNGISFYRGVPEAEYEDDSSYLTAADALRKFRKELCPSSHGQVPGRDVIRSHFLHSHTGRLPLLSLSDSDLLSVVRSVVDPDIHSELEYHERAKQELSAIVEKNRTTKNELENDLQDTVSQVRSAESELEKWEDILELYESGRLSEINDELATRESIRSELSELYQEKEGLRKEKRTLGKEEKRWKNYHEEEVADVIASAVEDFVCPVCGDHIEDDRAKNRLQQGYCPFCGEQKSVSELKSDIREQIELSDDRLNEIRERQDQIGDRLDELEREESELKSDLPNLDELDSFVERRLRENGYEVEGIDEKARDEIEKNTQTIDQGETKIDELEAKTEALEQRVEEIKDSIAVASDAIREVQSKAADLIEEFQDRWAENYADVADELSLDIRLTDDAEVVLPGNTDDRVLSQEGDFSDAEIRLLNIAFATTLNEFATETGITNWNTIVIDEPFTYLDDDSTESLIEYINESEQQFIVTSSSDGLESIFTETVSLTRNTIQTTFQRY</sequence>
<dbReference type="RefSeq" id="WP_267637514.1">
    <property type="nucleotide sequence ID" value="NZ_JAODIY010000009.1"/>
</dbReference>
<feature type="coiled-coil region" evidence="3">
    <location>
        <begin position="161"/>
        <end position="252"/>
    </location>
</feature>
<protein>
    <recommendedName>
        <fullName evidence="6">AAA domain-containing protein</fullName>
    </recommendedName>
</protein>
<keyword evidence="1 3" id="KW-0175">Coiled coil</keyword>
<dbReference type="PANTHER" id="PTHR32114">
    <property type="entry name" value="ABC TRANSPORTER ABCH.3"/>
    <property type="match status" value="1"/>
</dbReference>
<proteinExistence type="inferred from homology"/>
<gene>
    <name evidence="4" type="ORF">ACFQJ7_11705</name>
</gene>
<evidence type="ECO:0000313" key="5">
    <source>
        <dbReference type="Proteomes" id="UP001596414"/>
    </source>
</evidence>
<comment type="caution">
    <text evidence="4">The sequence shown here is derived from an EMBL/GenBank/DDBJ whole genome shotgun (WGS) entry which is preliminary data.</text>
</comment>
<reference evidence="4 5" key="1">
    <citation type="journal article" date="2014" name="Int. J. Syst. Evol. Microbiol.">
        <title>Complete genome sequence of Corynebacterium casei LMG S-19264T (=DSM 44701T), isolated from a smear-ripened cheese.</title>
        <authorList>
            <consortium name="US DOE Joint Genome Institute (JGI-PGF)"/>
            <person name="Walter F."/>
            <person name="Albersmeier A."/>
            <person name="Kalinowski J."/>
            <person name="Ruckert C."/>
        </authorList>
    </citation>
    <scope>NUCLEOTIDE SEQUENCE [LARGE SCALE GENOMIC DNA]</scope>
    <source>
        <strain evidence="4 5">CGMCC 4.7215</strain>
    </source>
</reference>
<organism evidence="4 5">
    <name type="scientific">Halovenus rubra</name>
    <dbReference type="NCBI Taxonomy" id="869890"/>
    <lineage>
        <taxon>Archaea</taxon>
        <taxon>Methanobacteriati</taxon>
        <taxon>Methanobacteriota</taxon>
        <taxon>Stenosarchaea group</taxon>
        <taxon>Halobacteria</taxon>
        <taxon>Halobacteriales</taxon>
        <taxon>Haloarculaceae</taxon>
        <taxon>Halovenus</taxon>
    </lineage>
</organism>
<evidence type="ECO:0000256" key="1">
    <source>
        <dbReference type="ARBA" id="ARBA00023054"/>
    </source>
</evidence>
<name>A0ABD5XA35_9EURY</name>
<feature type="coiled-coil region" evidence="3">
    <location>
        <begin position="385"/>
        <end position="440"/>
    </location>
</feature>
<evidence type="ECO:0000313" key="4">
    <source>
        <dbReference type="EMBL" id="MFC7126681.1"/>
    </source>
</evidence>
<dbReference type="EMBL" id="JBHSZQ010000047">
    <property type="protein sequence ID" value="MFC7126681.1"/>
    <property type="molecule type" value="Genomic_DNA"/>
</dbReference>
<dbReference type="PANTHER" id="PTHR32114:SF2">
    <property type="entry name" value="ABC TRANSPORTER ABCH.3"/>
    <property type="match status" value="1"/>
</dbReference>